<keyword evidence="3" id="KW-1185">Reference proteome</keyword>
<sequence length="325" mass="33657">MNDLALRLAALDPEAGAAVRVIGHFDALTEARADLRSIVRDAAGLAGCPARLVDPARGLLVRVPADGAVNAASDPVVDPAWPSTPVPGTDAVLWLEQPGPPGTVQAVVLERAAAAVRTVLQRTRSRRPVDDPASVELVLDATAPESDRLAAARRLGVATTGRAVALAGGRYLVVGIDGVLPEGVRAGVGPAAAVVDLPASGEHARLALRLTAEGTEDDPGPRVVHADQLGALPLLVRAADGAAVPDVRALEHAATIGPWALATLDAVASATSLRDAARALHLHHSTLQDRLSHAETALGWDVREPAGRLRLQLALVLRRAARHQR</sequence>
<accession>A0A286GT69</accession>
<dbReference type="InterPro" id="IPR051448">
    <property type="entry name" value="CdaR-like_regulators"/>
</dbReference>
<dbReference type="Gene3D" id="1.10.10.2840">
    <property type="entry name" value="PucR C-terminal helix-turn-helix domain"/>
    <property type="match status" value="1"/>
</dbReference>
<dbReference type="Proteomes" id="UP000219482">
    <property type="component" value="Unassembled WGS sequence"/>
</dbReference>
<evidence type="ECO:0000313" key="2">
    <source>
        <dbReference type="EMBL" id="SOD98728.1"/>
    </source>
</evidence>
<feature type="domain" description="PucR C-terminal helix-turn-helix" evidence="1">
    <location>
        <begin position="261"/>
        <end position="316"/>
    </location>
</feature>
<dbReference type="AlphaFoldDB" id="A0A286GT69"/>
<organism evidence="2 3">
    <name type="scientific">Blastococcus haudaquaticus</name>
    <dbReference type="NCBI Taxonomy" id="1938745"/>
    <lineage>
        <taxon>Bacteria</taxon>
        <taxon>Bacillati</taxon>
        <taxon>Actinomycetota</taxon>
        <taxon>Actinomycetes</taxon>
        <taxon>Geodermatophilales</taxon>
        <taxon>Geodermatophilaceae</taxon>
        <taxon>Blastococcus</taxon>
    </lineage>
</organism>
<dbReference type="InterPro" id="IPR042070">
    <property type="entry name" value="PucR_C-HTH_sf"/>
</dbReference>
<evidence type="ECO:0000259" key="1">
    <source>
        <dbReference type="Pfam" id="PF13556"/>
    </source>
</evidence>
<dbReference type="InterPro" id="IPR025736">
    <property type="entry name" value="PucR_C-HTH_dom"/>
</dbReference>
<dbReference type="PANTHER" id="PTHR33744">
    <property type="entry name" value="CARBOHYDRATE DIACID REGULATOR"/>
    <property type="match status" value="1"/>
</dbReference>
<name>A0A286GT69_9ACTN</name>
<evidence type="ECO:0000313" key="3">
    <source>
        <dbReference type="Proteomes" id="UP000219482"/>
    </source>
</evidence>
<gene>
    <name evidence="2" type="ORF">SAMN06272739_2010</name>
</gene>
<reference evidence="3" key="1">
    <citation type="submission" date="2017-09" db="EMBL/GenBank/DDBJ databases">
        <authorList>
            <person name="Varghese N."/>
            <person name="Submissions S."/>
        </authorList>
    </citation>
    <scope>NUCLEOTIDE SEQUENCE [LARGE SCALE GENOMIC DNA]</scope>
    <source>
        <strain evidence="3">DSM 44270</strain>
    </source>
</reference>
<dbReference type="PANTHER" id="PTHR33744:SF1">
    <property type="entry name" value="DNA-BINDING TRANSCRIPTIONAL ACTIVATOR ADER"/>
    <property type="match status" value="1"/>
</dbReference>
<dbReference type="OrthoDB" id="5051269at2"/>
<protein>
    <submittedName>
        <fullName evidence="2">PucR C-terminal helix-turn-helix domain-containing protein</fullName>
    </submittedName>
</protein>
<dbReference type="EMBL" id="OCNK01000002">
    <property type="protein sequence ID" value="SOD98728.1"/>
    <property type="molecule type" value="Genomic_DNA"/>
</dbReference>
<dbReference type="RefSeq" id="WP_097183717.1">
    <property type="nucleotide sequence ID" value="NZ_OCNK01000002.1"/>
</dbReference>
<dbReference type="Pfam" id="PF13556">
    <property type="entry name" value="HTH_30"/>
    <property type="match status" value="1"/>
</dbReference>
<proteinExistence type="predicted"/>